<organism evidence="19 20">
    <name type="scientific">Candidatus Nitrospira inopinata</name>
    <dbReference type="NCBI Taxonomy" id="1715989"/>
    <lineage>
        <taxon>Bacteria</taxon>
        <taxon>Pseudomonadati</taxon>
        <taxon>Nitrospirota</taxon>
        <taxon>Nitrospiria</taxon>
        <taxon>Nitrospirales</taxon>
        <taxon>Nitrospiraceae</taxon>
        <taxon>Nitrospira</taxon>
    </lineage>
</organism>
<dbReference type="GO" id="GO:0046872">
    <property type="term" value="F:metal ion binding"/>
    <property type="evidence" value="ECO:0007669"/>
    <property type="project" value="UniProtKB-KW"/>
</dbReference>
<keyword evidence="6 15" id="KW-0698">rRNA processing</keyword>
<keyword evidence="13 15" id="KW-0460">Magnesium</keyword>
<keyword evidence="10 15" id="KW-0479">Metal-binding</keyword>
<dbReference type="GO" id="GO:0005737">
    <property type="term" value="C:cytoplasm"/>
    <property type="evidence" value="ECO:0007669"/>
    <property type="project" value="UniProtKB-SubCell"/>
</dbReference>
<keyword evidence="5 15" id="KW-0963">Cytoplasm</keyword>
<sequence length="235" mass="26286">MTPAPRADSHPISLTYRFRNRALLDEALTHKSYVNENRDQDVRHNERLEFLGDAVLSLVISEYLATRYPGLREGALSKLKAGLVSESSLASAARRLDLGAHLKLGRGEERSMGRKKPSLLADGLEAVIAAVYLDGGIEASRTFVLETLAEELRKMESMQTTPGRGDYKTRLQEWCQKRHQLVPRYRTLRETGPDHQKCFQVEVSVGDEALGVGQGTSKKEAEQEAARLALERIEQ</sequence>
<keyword evidence="8 15" id="KW-0819">tRNA processing</keyword>
<evidence type="ECO:0000256" key="3">
    <source>
        <dbReference type="ARBA" id="ARBA00010183"/>
    </source>
</evidence>
<dbReference type="PANTHER" id="PTHR11207:SF0">
    <property type="entry name" value="RIBONUCLEASE 3"/>
    <property type="match status" value="1"/>
</dbReference>
<dbReference type="GO" id="GO:0042802">
    <property type="term" value="F:identical protein binding"/>
    <property type="evidence" value="ECO:0007669"/>
    <property type="project" value="UniProtKB-ARBA"/>
</dbReference>
<dbReference type="SUPFAM" id="SSF69065">
    <property type="entry name" value="RNase III domain-like"/>
    <property type="match status" value="1"/>
</dbReference>
<keyword evidence="12 15" id="KW-0378">Hydrolase</keyword>
<dbReference type="SMART" id="SM00358">
    <property type="entry name" value="DSRM"/>
    <property type="match status" value="1"/>
</dbReference>
<comment type="function">
    <text evidence="15">Digests double-stranded RNA. Involved in the processing of primary rRNA transcript to yield the immediate precursors to the large and small rRNAs (23S and 16S). Processes some mRNAs, and tRNAs when they are encoded in the rRNA operon. Processes pre-crRNA and tracrRNA of type II CRISPR loci if present in the organism.</text>
</comment>
<evidence type="ECO:0000256" key="7">
    <source>
        <dbReference type="ARBA" id="ARBA00022664"/>
    </source>
</evidence>
<dbReference type="SMART" id="SM00535">
    <property type="entry name" value="RIBOc"/>
    <property type="match status" value="1"/>
</dbReference>
<dbReference type="CDD" id="cd00593">
    <property type="entry name" value="RIBOc"/>
    <property type="match status" value="1"/>
</dbReference>
<keyword evidence="9 15" id="KW-0540">Nuclease</keyword>
<dbReference type="GO" id="GO:0010468">
    <property type="term" value="P:regulation of gene expression"/>
    <property type="evidence" value="ECO:0007669"/>
    <property type="project" value="TreeGrafter"/>
</dbReference>
<dbReference type="PROSITE" id="PS50137">
    <property type="entry name" value="DS_RBD"/>
    <property type="match status" value="1"/>
</dbReference>
<evidence type="ECO:0000256" key="9">
    <source>
        <dbReference type="ARBA" id="ARBA00022722"/>
    </source>
</evidence>
<evidence type="ECO:0000259" key="17">
    <source>
        <dbReference type="PROSITE" id="PS50137"/>
    </source>
</evidence>
<evidence type="ECO:0000256" key="1">
    <source>
        <dbReference type="ARBA" id="ARBA00000109"/>
    </source>
</evidence>
<feature type="binding site" evidence="15">
    <location>
        <position position="49"/>
    </location>
    <ligand>
        <name>Mg(2+)</name>
        <dbReference type="ChEBI" id="CHEBI:18420"/>
    </ligand>
</feature>
<dbReference type="GO" id="GO:0019843">
    <property type="term" value="F:rRNA binding"/>
    <property type="evidence" value="ECO:0007669"/>
    <property type="project" value="UniProtKB-KW"/>
</dbReference>
<dbReference type="GO" id="GO:0003725">
    <property type="term" value="F:double-stranded RNA binding"/>
    <property type="evidence" value="ECO:0007669"/>
    <property type="project" value="TreeGrafter"/>
</dbReference>
<dbReference type="EC" id="3.1.26.3" evidence="15"/>
<keyword evidence="15" id="KW-0699">rRNA-binding</keyword>
<dbReference type="HAMAP" id="MF_00104">
    <property type="entry name" value="RNase_III"/>
    <property type="match status" value="1"/>
</dbReference>
<comment type="cofactor">
    <cofactor evidence="15">
        <name>Mg(2+)</name>
        <dbReference type="ChEBI" id="CHEBI:18420"/>
    </cofactor>
</comment>
<proteinExistence type="inferred from homology"/>
<evidence type="ECO:0000256" key="13">
    <source>
        <dbReference type="ARBA" id="ARBA00022842"/>
    </source>
</evidence>
<evidence type="ECO:0000256" key="16">
    <source>
        <dbReference type="SAM" id="MobiDB-lite"/>
    </source>
</evidence>
<reference evidence="20" key="1">
    <citation type="submission" date="2015-09" db="EMBL/GenBank/DDBJ databases">
        <authorList>
            <person name="Daims H."/>
        </authorList>
    </citation>
    <scope>NUCLEOTIDE SEQUENCE [LARGE SCALE GENOMIC DNA]</scope>
</reference>
<accession>A0A0S4KN99</accession>
<dbReference type="FunFam" id="3.30.160.20:FF:000003">
    <property type="entry name" value="Ribonuclease 3"/>
    <property type="match status" value="1"/>
</dbReference>
<evidence type="ECO:0000256" key="5">
    <source>
        <dbReference type="ARBA" id="ARBA00022490"/>
    </source>
</evidence>
<evidence type="ECO:0000313" key="19">
    <source>
        <dbReference type="EMBL" id="CUQ65231.1"/>
    </source>
</evidence>
<keyword evidence="11 15" id="KW-0255">Endonuclease</keyword>
<dbReference type="InterPro" id="IPR036389">
    <property type="entry name" value="RNase_III_sf"/>
</dbReference>
<evidence type="ECO:0000256" key="14">
    <source>
        <dbReference type="ARBA" id="ARBA00022884"/>
    </source>
</evidence>
<dbReference type="PROSITE" id="PS50142">
    <property type="entry name" value="RNASE_3_2"/>
    <property type="match status" value="1"/>
</dbReference>
<dbReference type="RefSeq" id="WP_062482149.1">
    <property type="nucleotide sequence ID" value="NZ_LN885086.1"/>
</dbReference>
<feature type="active site" evidence="15">
    <location>
        <position position="125"/>
    </location>
</feature>
<dbReference type="EMBL" id="LN885086">
    <property type="protein sequence ID" value="CUQ65231.1"/>
    <property type="molecule type" value="Genomic_DNA"/>
</dbReference>
<dbReference type="Pfam" id="PF14622">
    <property type="entry name" value="Ribonucleas_3_3"/>
    <property type="match status" value="1"/>
</dbReference>
<dbReference type="Pfam" id="PF00035">
    <property type="entry name" value="dsrm"/>
    <property type="match status" value="1"/>
</dbReference>
<dbReference type="InterPro" id="IPR011907">
    <property type="entry name" value="RNase_III"/>
</dbReference>
<keyword evidence="20" id="KW-1185">Reference proteome</keyword>
<evidence type="ECO:0000256" key="8">
    <source>
        <dbReference type="ARBA" id="ARBA00022694"/>
    </source>
</evidence>
<feature type="active site" evidence="15">
    <location>
        <position position="53"/>
    </location>
</feature>
<evidence type="ECO:0000256" key="15">
    <source>
        <dbReference type="HAMAP-Rule" id="MF_00104"/>
    </source>
</evidence>
<dbReference type="GO" id="GO:0006364">
    <property type="term" value="P:rRNA processing"/>
    <property type="evidence" value="ECO:0007669"/>
    <property type="project" value="UniProtKB-UniRule"/>
</dbReference>
<dbReference type="GO" id="GO:0008033">
    <property type="term" value="P:tRNA processing"/>
    <property type="evidence" value="ECO:0007669"/>
    <property type="project" value="UniProtKB-KW"/>
</dbReference>
<feature type="binding site" evidence="15">
    <location>
        <position position="125"/>
    </location>
    <ligand>
        <name>Mg(2+)</name>
        <dbReference type="ChEBI" id="CHEBI:18420"/>
    </ligand>
</feature>
<dbReference type="InterPro" id="IPR000999">
    <property type="entry name" value="RNase_III_dom"/>
</dbReference>
<dbReference type="Gene3D" id="3.30.160.20">
    <property type="match status" value="1"/>
</dbReference>
<dbReference type="GO" id="GO:0004525">
    <property type="term" value="F:ribonuclease III activity"/>
    <property type="evidence" value="ECO:0007669"/>
    <property type="project" value="UniProtKB-UniRule"/>
</dbReference>
<dbReference type="PROSITE" id="PS00517">
    <property type="entry name" value="RNASE_3_1"/>
    <property type="match status" value="1"/>
</dbReference>
<keyword evidence="14 15" id="KW-0694">RNA-binding</keyword>
<evidence type="ECO:0000256" key="2">
    <source>
        <dbReference type="ARBA" id="ARBA00004496"/>
    </source>
</evidence>
<dbReference type="InterPro" id="IPR014720">
    <property type="entry name" value="dsRBD_dom"/>
</dbReference>
<dbReference type="SUPFAM" id="SSF54768">
    <property type="entry name" value="dsRNA-binding domain-like"/>
    <property type="match status" value="1"/>
</dbReference>
<feature type="domain" description="DRBM" evidence="17">
    <location>
        <begin position="166"/>
        <end position="235"/>
    </location>
</feature>
<evidence type="ECO:0000256" key="6">
    <source>
        <dbReference type="ARBA" id="ARBA00022552"/>
    </source>
</evidence>
<dbReference type="FunFam" id="1.10.1520.10:FF:000001">
    <property type="entry name" value="Ribonuclease 3"/>
    <property type="match status" value="1"/>
</dbReference>
<comment type="subunit">
    <text evidence="4 15">Homodimer.</text>
</comment>
<comment type="subcellular location">
    <subcellularLocation>
        <location evidence="2 15">Cytoplasm</location>
    </subcellularLocation>
</comment>
<evidence type="ECO:0000313" key="20">
    <source>
        <dbReference type="Proteomes" id="UP000066284"/>
    </source>
</evidence>
<dbReference type="Proteomes" id="UP000066284">
    <property type="component" value="Chromosome 1"/>
</dbReference>
<dbReference type="AlphaFoldDB" id="A0A0S4KN99"/>
<feature type="binding site" evidence="15">
    <location>
        <position position="122"/>
    </location>
    <ligand>
        <name>Mg(2+)</name>
        <dbReference type="ChEBI" id="CHEBI:18420"/>
    </ligand>
</feature>
<feature type="region of interest" description="Disordered" evidence="16">
    <location>
        <begin position="212"/>
        <end position="235"/>
    </location>
</feature>
<dbReference type="Gene3D" id="1.10.1520.10">
    <property type="entry name" value="Ribonuclease III domain"/>
    <property type="match status" value="1"/>
</dbReference>
<evidence type="ECO:0000256" key="11">
    <source>
        <dbReference type="ARBA" id="ARBA00022759"/>
    </source>
</evidence>
<dbReference type="KEGG" id="nio:NITINOP_0255"/>
<dbReference type="CDD" id="cd10845">
    <property type="entry name" value="DSRM_RNAse_III_family"/>
    <property type="match status" value="1"/>
</dbReference>
<evidence type="ECO:0000256" key="4">
    <source>
        <dbReference type="ARBA" id="ARBA00011738"/>
    </source>
</evidence>
<evidence type="ECO:0000256" key="10">
    <source>
        <dbReference type="ARBA" id="ARBA00022723"/>
    </source>
</evidence>
<dbReference type="OrthoDB" id="9805026at2"/>
<comment type="catalytic activity">
    <reaction evidence="1 15">
        <text>Endonucleolytic cleavage to 5'-phosphomonoester.</text>
        <dbReference type="EC" id="3.1.26.3"/>
    </reaction>
</comment>
<dbReference type="STRING" id="1715989.NITINOP_0255"/>
<dbReference type="NCBIfam" id="TIGR02191">
    <property type="entry name" value="RNaseIII"/>
    <property type="match status" value="1"/>
</dbReference>
<evidence type="ECO:0000259" key="18">
    <source>
        <dbReference type="PROSITE" id="PS50142"/>
    </source>
</evidence>
<feature type="compositionally biased region" description="Basic and acidic residues" evidence="16">
    <location>
        <begin position="217"/>
        <end position="235"/>
    </location>
</feature>
<protein>
    <recommendedName>
        <fullName evidence="15">Ribonuclease 3</fullName>
        <ecNumber evidence="15">3.1.26.3</ecNumber>
    </recommendedName>
    <alternativeName>
        <fullName evidence="15">Ribonuclease III</fullName>
        <shortName evidence="15">RNase III</shortName>
    </alternativeName>
</protein>
<name>A0A0S4KN99_9BACT</name>
<gene>
    <name evidence="15 19" type="primary">rnc</name>
    <name evidence="19" type="ORF">NITINOP_0255</name>
</gene>
<feature type="domain" description="RNase III" evidence="18">
    <location>
        <begin position="14"/>
        <end position="136"/>
    </location>
</feature>
<dbReference type="GO" id="GO:0006397">
    <property type="term" value="P:mRNA processing"/>
    <property type="evidence" value="ECO:0007669"/>
    <property type="project" value="UniProtKB-UniRule"/>
</dbReference>
<comment type="similarity">
    <text evidence="3">Belongs to the ribonuclease III family.</text>
</comment>
<dbReference type="PANTHER" id="PTHR11207">
    <property type="entry name" value="RIBONUCLEASE III"/>
    <property type="match status" value="1"/>
</dbReference>
<evidence type="ECO:0000256" key="12">
    <source>
        <dbReference type="ARBA" id="ARBA00022801"/>
    </source>
</evidence>
<keyword evidence="7 15" id="KW-0507">mRNA processing</keyword>